<dbReference type="Gene3D" id="1.10.10.10">
    <property type="entry name" value="Winged helix-like DNA-binding domain superfamily/Winged helix DNA-binding domain"/>
    <property type="match status" value="1"/>
</dbReference>
<feature type="domain" description="HTH dtxR-type" evidence="5">
    <location>
        <begin position="21"/>
        <end position="82"/>
    </location>
</feature>
<dbReference type="Pfam" id="PF02742">
    <property type="entry name" value="Fe_dep_repr_C"/>
    <property type="match status" value="1"/>
</dbReference>
<evidence type="ECO:0000256" key="3">
    <source>
        <dbReference type="ARBA" id="ARBA00023125"/>
    </source>
</evidence>
<keyword evidence="4" id="KW-0804">Transcription</keyword>
<dbReference type="SUPFAM" id="SSF47979">
    <property type="entry name" value="Iron-dependent repressor protein, dimerization domain"/>
    <property type="match status" value="1"/>
</dbReference>
<gene>
    <name evidence="6" type="primary">mntR_35</name>
    <name evidence="6" type="ORF">SDC9_134203</name>
</gene>
<dbReference type="GO" id="GO:0046983">
    <property type="term" value="F:protein dimerization activity"/>
    <property type="evidence" value="ECO:0007669"/>
    <property type="project" value="InterPro"/>
</dbReference>
<dbReference type="PANTHER" id="PTHR33238">
    <property type="entry name" value="IRON (METAL) DEPENDENT REPRESSOR, DTXR FAMILY"/>
    <property type="match status" value="1"/>
</dbReference>
<protein>
    <submittedName>
        <fullName evidence="6">Transcriptional regulator MntR</fullName>
    </submittedName>
</protein>
<dbReference type="Gene3D" id="1.10.60.10">
    <property type="entry name" value="Iron dependent repressor, metal binding and dimerisation domain"/>
    <property type="match status" value="1"/>
</dbReference>
<proteinExistence type="inferred from homology"/>
<evidence type="ECO:0000313" key="6">
    <source>
        <dbReference type="EMBL" id="MPM87110.1"/>
    </source>
</evidence>
<comment type="caution">
    <text evidence="6">The sequence shown here is derived from an EMBL/GenBank/DDBJ whole genome shotgun (WGS) entry which is preliminary data.</text>
</comment>
<dbReference type="SMART" id="SM00529">
    <property type="entry name" value="HTH_DTXR"/>
    <property type="match status" value="1"/>
</dbReference>
<name>A0A645DC96_9ZZZZ</name>
<keyword evidence="2" id="KW-0805">Transcription regulation</keyword>
<accession>A0A645DC96</accession>
<keyword evidence="3" id="KW-0238">DNA-binding</keyword>
<dbReference type="InterPro" id="IPR036388">
    <property type="entry name" value="WH-like_DNA-bd_sf"/>
</dbReference>
<organism evidence="6">
    <name type="scientific">bioreactor metagenome</name>
    <dbReference type="NCBI Taxonomy" id="1076179"/>
    <lineage>
        <taxon>unclassified sequences</taxon>
        <taxon>metagenomes</taxon>
        <taxon>ecological metagenomes</taxon>
    </lineage>
</organism>
<evidence type="ECO:0000256" key="2">
    <source>
        <dbReference type="ARBA" id="ARBA00023015"/>
    </source>
</evidence>
<dbReference type="PROSITE" id="PS50944">
    <property type="entry name" value="HTH_DTXR"/>
    <property type="match status" value="1"/>
</dbReference>
<dbReference type="GO" id="GO:0003677">
    <property type="term" value="F:DNA binding"/>
    <property type="evidence" value="ECO:0007669"/>
    <property type="project" value="UniProtKB-KW"/>
</dbReference>
<dbReference type="SUPFAM" id="SSF46785">
    <property type="entry name" value="Winged helix' DNA-binding domain"/>
    <property type="match status" value="1"/>
</dbReference>
<dbReference type="InterPro" id="IPR022689">
    <property type="entry name" value="Iron_dep_repressor"/>
</dbReference>
<dbReference type="EMBL" id="VSSQ01034999">
    <property type="protein sequence ID" value="MPM87110.1"/>
    <property type="molecule type" value="Genomic_DNA"/>
</dbReference>
<dbReference type="PANTHER" id="PTHR33238:SF7">
    <property type="entry name" value="IRON-DEPENDENT TRANSCRIPTIONAL REGULATOR"/>
    <property type="match status" value="1"/>
</dbReference>
<dbReference type="Pfam" id="PF01325">
    <property type="entry name" value="Fe_dep_repress"/>
    <property type="match status" value="1"/>
</dbReference>
<evidence type="ECO:0000256" key="1">
    <source>
        <dbReference type="ARBA" id="ARBA00007871"/>
    </source>
</evidence>
<dbReference type="InterPro" id="IPR022687">
    <property type="entry name" value="HTH_DTXR"/>
</dbReference>
<dbReference type="InterPro" id="IPR036421">
    <property type="entry name" value="Fe_dep_repressor_sf"/>
</dbReference>
<dbReference type="InterPro" id="IPR036390">
    <property type="entry name" value="WH_DNA-bd_sf"/>
</dbReference>
<dbReference type="InterPro" id="IPR050536">
    <property type="entry name" value="DtxR_MntR_Metal-Reg"/>
</dbReference>
<evidence type="ECO:0000256" key="4">
    <source>
        <dbReference type="ARBA" id="ARBA00023163"/>
    </source>
</evidence>
<sequence length="160" mass="18779">MKESEGFYTFNNYLKNDSRLITASMEDYIEMIYRLSEEKGFTRVGDLSKALNVKPASITKMIKKLDDLNLANYERYGYIKLTENGTSYGKYLLNRHNTVEKFLQVLGVKKYLLHETEKIEHVLSKETFERIINFIDVIEKHPEIKSTLDNNVILKSDNRI</sequence>
<dbReference type="InterPro" id="IPR001367">
    <property type="entry name" value="Fe_dep_repressor"/>
</dbReference>
<evidence type="ECO:0000259" key="5">
    <source>
        <dbReference type="PROSITE" id="PS50944"/>
    </source>
</evidence>
<dbReference type="GO" id="GO:0003700">
    <property type="term" value="F:DNA-binding transcription factor activity"/>
    <property type="evidence" value="ECO:0007669"/>
    <property type="project" value="InterPro"/>
</dbReference>
<dbReference type="GO" id="GO:0046914">
    <property type="term" value="F:transition metal ion binding"/>
    <property type="evidence" value="ECO:0007669"/>
    <property type="project" value="InterPro"/>
</dbReference>
<reference evidence="6" key="1">
    <citation type="submission" date="2019-08" db="EMBL/GenBank/DDBJ databases">
        <authorList>
            <person name="Kucharzyk K."/>
            <person name="Murdoch R.W."/>
            <person name="Higgins S."/>
            <person name="Loffler F."/>
        </authorList>
    </citation>
    <scope>NUCLEOTIDE SEQUENCE</scope>
</reference>
<comment type="similarity">
    <text evidence="1">Belongs to the DtxR/MntR family.</text>
</comment>
<dbReference type="AlphaFoldDB" id="A0A645DC96"/>